<feature type="compositionally biased region" description="Polar residues" evidence="1">
    <location>
        <begin position="121"/>
        <end position="131"/>
    </location>
</feature>
<evidence type="ECO:0000256" key="1">
    <source>
        <dbReference type="SAM" id="MobiDB-lite"/>
    </source>
</evidence>
<dbReference type="Proteomes" id="UP000199004">
    <property type="component" value="Unassembled WGS sequence"/>
</dbReference>
<dbReference type="RefSeq" id="WP_091025072.1">
    <property type="nucleotide sequence ID" value="NZ_BKAE01000006.1"/>
</dbReference>
<organism evidence="2 3">
    <name type="scientific">Nocardioides szechwanensis</name>
    <dbReference type="NCBI Taxonomy" id="1005944"/>
    <lineage>
        <taxon>Bacteria</taxon>
        <taxon>Bacillati</taxon>
        <taxon>Actinomycetota</taxon>
        <taxon>Actinomycetes</taxon>
        <taxon>Propionibacteriales</taxon>
        <taxon>Nocardioidaceae</taxon>
        <taxon>Nocardioides</taxon>
    </lineage>
</organism>
<dbReference type="AlphaFoldDB" id="A0A1H0CLR2"/>
<gene>
    <name evidence="2" type="ORF">SAMN05192576_2464</name>
</gene>
<keyword evidence="3" id="KW-1185">Reference proteome</keyword>
<dbReference type="EMBL" id="FNIC01000003">
    <property type="protein sequence ID" value="SDN58799.1"/>
    <property type="molecule type" value="Genomic_DNA"/>
</dbReference>
<dbReference type="STRING" id="1005944.SAMN05192576_2464"/>
<evidence type="ECO:0000313" key="2">
    <source>
        <dbReference type="EMBL" id="SDN58799.1"/>
    </source>
</evidence>
<accession>A0A1H0CLR2</accession>
<proteinExistence type="predicted"/>
<sequence>MLMIDRVVSILHDLSVNEEAIQAVSAALQDGAELIETSSFMTADPLPVTAFGAGDKGGLLGFHHDKARVVIQETLDSFMTDLVGFAEGVSYAVQLVVGADETAGADLSVQRQAVEILASHSDFSASEQQEQGARDAYPDSPSDGGATNEGTGA</sequence>
<reference evidence="2 3" key="1">
    <citation type="submission" date="2016-10" db="EMBL/GenBank/DDBJ databases">
        <authorList>
            <person name="de Groot N.N."/>
        </authorList>
    </citation>
    <scope>NUCLEOTIDE SEQUENCE [LARGE SCALE GENOMIC DNA]</scope>
    <source>
        <strain evidence="2 3">CGMCC 1.11147</strain>
    </source>
</reference>
<evidence type="ECO:0000313" key="3">
    <source>
        <dbReference type="Proteomes" id="UP000199004"/>
    </source>
</evidence>
<protein>
    <submittedName>
        <fullName evidence="2">Uncharacterized protein</fullName>
    </submittedName>
</protein>
<name>A0A1H0CLR2_9ACTN</name>
<feature type="region of interest" description="Disordered" evidence="1">
    <location>
        <begin position="120"/>
        <end position="153"/>
    </location>
</feature>